<dbReference type="EMBL" id="FOFG01000003">
    <property type="protein sequence ID" value="SEQ20527.1"/>
    <property type="molecule type" value="Genomic_DNA"/>
</dbReference>
<dbReference type="GO" id="GO:0071949">
    <property type="term" value="F:FAD binding"/>
    <property type="evidence" value="ECO:0007669"/>
    <property type="project" value="InterPro"/>
</dbReference>
<protein>
    <submittedName>
        <fullName evidence="3">3-(3-hydroxy-phenyl)propionate hydroxylase</fullName>
    </submittedName>
</protein>
<dbReference type="Gene3D" id="3.40.30.120">
    <property type="match status" value="1"/>
</dbReference>
<dbReference type="Pfam" id="PF01494">
    <property type="entry name" value="FAD_binding_3"/>
    <property type="match status" value="1"/>
</dbReference>
<proteinExistence type="predicted"/>
<evidence type="ECO:0000313" key="4">
    <source>
        <dbReference type="Proteomes" id="UP000199647"/>
    </source>
</evidence>
<dbReference type="GO" id="GO:0008688">
    <property type="term" value="F:3-(3-hydroxyphenyl)propionate hydroxylase activity"/>
    <property type="evidence" value="ECO:0007669"/>
    <property type="project" value="TreeGrafter"/>
</dbReference>
<dbReference type="InterPro" id="IPR036188">
    <property type="entry name" value="FAD/NAD-bd_sf"/>
</dbReference>
<dbReference type="Proteomes" id="UP000199647">
    <property type="component" value="Unassembled WGS sequence"/>
</dbReference>
<dbReference type="PANTHER" id="PTHR43476:SF3">
    <property type="entry name" value="FAD-BINDING MONOOXYGENASE"/>
    <property type="match status" value="1"/>
</dbReference>
<evidence type="ECO:0000313" key="3">
    <source>
        <dbReference type="EMBL" id="SEQ20527.1"/>
    </source>
</evidence>
<keyword evidence="1" id="KW-0560">Oxidoreductase</keyword>
<reference evidence="3 4" key="1">
    <citation type="submission" date="2016-10" db="EMBL/GenBank/DDBJ databases">
        <authorList>
            <person name="de Groot N.N."/>
        </authorList>
    </citation>
    <scope>NUCLEOTIDE SEQUENCE [LARGE SCALE GENOMIC DNA]</scope>
    <source>
        <strain evidence="3 4">A52C2</strain>
    </source>
</reference>
<evidence type="ECO:0000259" key="2">
    <source>
        <dbReference type="Pfam" id="PF01494"/>
    </source>
</evidence>
<dbReference type="AlphaFoldDB" id="A0A1H9E4J1"/>
<gene>
    <name evidence="3" type="ORF">SAMN05216548_10362</name>
</gene>
<evidence type="ECO:0000256" key="1">
    <source>
        <dbReference type="ARBA" id="ARBA00023002"/>
    </source>
</evidence>
<dbReference type="PANTHER" id="PTHR43476">
    <property type="entry name" value="3-(3-HYDROXY-PHENYL)PROPIONATE/3-HYDROXYCINNAMIC ACID HYDROXYLASE"/>
    <property type="match status" value="1"/>
</dbReference>
<keyword evidence="4" id="KW-1185">Reference proteome</keyword>
<accession>A0A1H9E4J1</accession>
<dbReference type="PRINTS" id="PR00420">
    <property type="entry name" value="RNGMNOXGNASE"/>
</dbReference>
<sequence>MTNIASSAMGRTGAAPMYDVVILGYGPVGAILANQLGRDGLSVLAVDQMADIYDKPRAINIDHEVMRVLQSVGLADAIEPLTLPHPGTDFIGLGNRVIKRFEPITAPYPLHWSPNLMFIQPEFEPIIRDGARRFPNVEVRLSTRAHGVEQDGSGVRVSLKGQGEGAGETVTGRYLVACDGATSPTRKQLGITQDSLDFDEWWTVIDAWLLRDTPLPRRTTQFCLPEAPTTYVVGPKNLRRWELKLMPGETPQDFDDPEKVKARLKPFVDPEALDIWRVATYRFHALVAHHWKKGRVFLAGDAAHQMPPFMAQGLCSGVRDAANLGWKLSNVIRGHLPEAILDTYETERKPHIRQLVETTKQLGEIIGELDVEAARRRDRELGDALDSGRAITVRQKLIPDLTSGIIANGPDGRPAPMAGTLFPQPRVRDGTGRPVLLDDLAAERFLLVTVGPATAEAGGWDHPVLDRLGAVRLQLAGDDDPVESRQQGVVFDDVGSLRRWIAAADARAVLVRPDKYVFGIAADRDEFERLCEALESDLFGDVRRPARRLPVEETLGENL</sequence>
<dbReference type="OrthoDB" id="9791689at2"/>
<dbReference type="RefSeq" id="WP_092495687.1">
    <property type="nucleotide sequence ID" value="NZ_FOFG01000003.1"/>
</dbReference>
<dbReference type="NCBIfam" id="NF004829">
    <property type="entry name" value="PRK06183.1-3"/>
    <property type="match status" value="1"/>
</dbReference>
<dbReference type="SUPFAM" id="SSF51905">
    <property type="entry name" value="FAD/NAD(P)-binding domain"/>
    <property type="match status" value="1"/>
</dbReference>
<dbReference type="STRING" id="1855383.SAMN05216548_10362"/>
<dbReference type="InterPro" id="IPR050631">
    <property type="entry name" value="PheA/TfdB_FAD_monoxygenase"/>
</dbReference>
<dbReference type="GO" id="GO:0019622">
    <property type="term" value="P:3-(3-hydroxy)phenylpropionate catabolic process"/>
    <property type="evidence" value="ECO:0007669"/>
    <property type="project" value="TreeGrafter"/>
</dbReference>
<dbReference type="InterPro" id="IPR002938">
    <property type="entry name" value="FAD-bd"/>
</dbReference>
<dbReference type="Gene3D" id="3.50.50.60">
    <property type="entry name" value="FAD/NAD(P)-binding domain"/>
    <property type="match status" value="1"/>
</dbReference>
<organism evidence="3 4">
    <name type="scientific">Faunimonas pinastri</name>
    <dbReference type="NCBI Taxonomy" id="1855383"/>
    <lineage>
        <taxon>Bacteria</taxon>
        <taxon>Pseudomonadati</taxon>
        <taxon>Pseudomonadota</taxon>
        <taxon>Alphaproteobacteria</taxon>
        <taxon>Hyphomicrobiales</taxon>
        <taxon>Afifellaceae</taxon>
        <taxon>Faunimonas</taxon>
    </lineage>
</organism>
<feature type="domain" description="FAD-binding" evidence="2">
    <location>
        <begin position="18"/>
        <end position="358"/>
    </location>
</feature>
<name>A0A1H9E4J1_9HYPH</name>
<dbReference type="Gene3D" id="3.30.9.10">
    <property type="entry name" value="D-Amino Acid Oxidase, subunit A, domain 2"/>
    <property type="match status" value="1"/>
</dbReference>